<dbReference type="STRING" id="29341.RSJ17_00880"/>
<keyword evidence="4" id="KW-1185">Reference proteome</keyword>
<dbReference type="Proteomes" id="UP000031366">
    <property type="component" value="Unassembled WGS sequence"/>
</dbReference>
<dbReference type="Pfam" id="PF13427">
    <property type="entry name" value="AadA_C"/>
    <property type="match status" value="1"/>
</dbReference>
<organism evidence="3 4">
    <name type="scientific">Clostridium argentinense CDC 2741</name>
    <dbReference type="NCBI Taxonomy" id="1418104"/>
    <lineage>
        <taxon>Bacteria</taxon>
        <taxon>Bacillati</taxon>
        <taxon>Bacillota</taxon>
        <taxon>Clostridia</taxon>
        <taxon>Eubacteriales</taxon>
        <taxon>Clostridiaceae</taxon>
        <taxon>Clostridium</taxon>
    </lineage>
</organism>
<evidence type="ECO:0000256" key="1">
    <source>
        <dbReference type="ARBA" id="ARBA00022679"/>
    </source>
</evidence>
<dbReference type="OrthoDB" id="1933376at2"/>
<reference evidence="3 4" key="1">
    <citation type="journal article" date="2015" name="Infect. Genet. Evol.">
        <title>Genomic sequences of six botulinum neurotoxin-producing strains representing three clostridial species illustrate the mobility and diversity of botulinum neurotoxin genes.</title>
        <authorList>
            <person name="Smith T.J."/>
            <person name="Hill K.K."/>
            <person name="Xie G."/>
            <person name="Foley B.T."/>
            <person name="Williamson C.H."/>
            <person name="Foster J.T."/>
            <person name="Johnson S.L."/>
            <person name="Chertkov O."/>
            <person name="Teshima H."/>
            <person name="Gibbons H.S."/>
            <person name="Johnsky L.A."/>
            <person name="Karavis M.A."/>
            <person name="Smith L.A."/>
        </authorList>
    </citation>
    <scope>NUCLEOTIDE SEQUENCE [LARGE SCALE GENOMIC DNA]</scope>
    <source>
        <strain evidence="3 4">CDC 2741</strain>
    </source>
</reference>
<protein>
    <recommendedName>
        <fullName evidence="2">Adenylyltransferase AadA C-terminal domain-containing protein</fullName>
    </recommendedName>
</protein>
<gene>
    <name evidence="3" type="ORF">U732_2468</name>
</gene>
<evidence type="ECO:0000313" key="3">
    <source>
        <dbReference type="EMBL" id="KIE45466.1"/>
    </source>
</evidence>
<evidence type="ECO:0000313" key="4">
    <source>
        <dbReference type="Proteomes" id="UP000031366"/>
    </source>
</evidence>
<dbReference type="RefSeq" id="WP_039634932.1">
    <property type="nucleotide sequence ID" value="NZ_AYSO01000019.1"/>
</dbReference>
<sequence length="266" mass="31283">MKSKIPDMIVKLLDDYFASIKSAFRDKIFGVYVYNSLALGKFDANKSDIDFITILKNPLSKQELKLLYSIHKKLNIESPYGRKMEGMYIQLNDLGKSNSQIAPYPYFADGKLTTSGYYDINHVTWWVLKHYGVEINSPKACDLNFEVEWSNVLDTMDYNLNIYWKDKINKNIVFLFDSWIEFSILTLCRILFTLENKKITSKVEGAKFSIEFLSSDWRLIIEEAIRIRENTSKDSLYTSRVIRVKEAKKFIYYIINYCNKNYKLKS</sequence>
<dbReference type="Gene3D" id="3.30.460.10">
    <property type="entry name" value="Beta Polymerase, domain 2"/>
    <property type="match status" value="1"/>
</dbReference>
<dbReference type="AlphaFoldDB" id="A0A0C1R4Q3"/>
<keyword evidence="1" id="KW-0808">Transferase</keyword>
<dbReference type="GO" id="GO:0016740">
    <property type="term" value="F:transferase activity"/>
    <property type="evidence" value="ECO:0007669"/>
    <property type="project" value="UniProtKB-KW"/>
</dbReference>
<dbReference type="InterPro" id="IPR025184">
    <property type="entry name" value="AadA_C"/>
</dbReference>
<comment type="caution">
    <text evidence="3">The sequence shown here is derived from an EMBL/GenBank/DDBJ whole genome shotgun (WGS) entry which is preliminary data.</text>
</comment>
<evidence type="ECO:0000259" key="2">
    <source>
        <dbReference type="Pfam" id="PF13427"/>
    </source>
</evidence>
<accession>A0A0C1R4Q3</accession>
<name>A0A0C1R4Q3_9CLOT</name>
<dbReference type="SUPFAM" id="SSF81301">
    <property type="entry name" value="Nucleotidyltransferase"/>
    <property type="match status" value="1"/>
</dbReference>
<dbReference type="EMBL" id="AYSO01000019">
    <property type="protein sequence ID" value="KIE45466.1"/>
    <property type="molecule type" value="Genomic_DNA"/>
</dbReference>
<feature type="domain" description="Adenylyltransferase AadA C-terminal" evidence="2">
    <location>
        <begin position="183"/>
        <end position="240"/>
    </location>
</feature>
<dbReference type="InterPro" id="IPR043519">
    <property type="entry name" value="NT_sf"/>
</dbReference>
<proteinExistence type="predicted"/>